<evidence type="ECO:0000313" key="2">
    <source>
        <dbReference type="EMBL" id="BDZ52525.1"/>
    </source>
</evidence>
<geneLocation type="plasmid" evidence="2 3">
    <name>pNBRC108728a</name>
</geneLocation>
<organism evidence="2 3">
    <name type="scientific">Frondihabitans sucicola</name>
    <dbReference type="NCBI Taxonomy" id="1268041"/>
    <lineage>
        <taxon>Bacteria</taxon>
        <taxon>Bacillati</taxon>
        <taxon>Actinomycetota</taxon>
        <taxon>Actinomycetes</taxon>
        <taxon>Micrococcales</taxon>
        <taxon>Microbacteriaceae</taxon>
        <taxon>Frondihabitans</taxon>
    </lineage>
</organism>
<gene>
    <name evidence="2" type="ORF">GCM10025867_47660</name>
</gene>
<feature type="region of interest" description="Disordered" evidence="1">
    <location>
        <begin position="1"/>
        <end position="39"/>
    </location>
</feature>
<accession>A0ABN6Y5B9</accession>
<evidence type="ECO:0000256" key="1">
    <source>
        <dbReference type="SAM" id="MobiDB-lite"/>
    </source>
</evidence>
<keyword evidence="2" id="KW-0614">Plasmid</keyword>
<evidence type="ECO:0000313" key="3">
    <source>
        <dbReference type="Proteomes" id="UP001321486"/>
    </source>
</evidence>
<sequence length="71" mass="7527">MTGRVRALPEDHDSPLSKSARPLDSSMNSTASNSASLMAQHSIRERAPMMRQAFIGDLIGPSGSLEDSNAA</sequence>
<keyword evidence="3" id="KW-1185">Reference proteome</keyword>
<proteinExistence type="predicted"/>
<feature type="compositionally biased region" description="Low complexity" evidence="1">
    <location>
        <begin position="25"/>
        <end position="39"/>
    </location>
</feature>
<dbReference type="EMBL" id="AP027733">
    <property type="protein sequence ID" value="BDZ52525.1"/>
    <property type="molecule type" value="Genomic_DNA"/>
</dbReference>
<name>A0ABN6Y5B9_9MICO</name>
<dbReference type="Proteomes" id="UP001321486">
    <property type="component" value="Plasmid pNBRC108728a"/>
</dbReference>
<protein>
    <submittedName>
        <fullName evidence="2">Uncharacterized protein</fullName>
    </submittedName>
</protein>
<reference evidence="3" key="1">
    <citation type="journal article" date="2019" name="Int. J. Syst. Evol. Microbiol.">
        <title>The Global Catalogue of Microorganisms (GCM) 10K type strain sequencing project: providing services to taxonomists for standard genome sequencing and annotation.</title>
        <authorList>
            <consortium name="The Broad Institute Genomics Platform"/>
            <consortium name="The Broad Institute Genome Sequencing Center for Infectious Disease"/>
            <person name="Wu L."/>
            <person name="Ma J."/>
        </authorList>
    </citation>
    <scope>NUCLEOTIDE SEQUENCE [LARGE SCALE GENOMIC DNA]</scope>
    <source>
        <strain evidence="3">NBRC 108728</strain>
    </source>
</reference>